<dbReference type="PRINTS" id="PR00038">
    <property type="entry name" value="HTHLUXR"/>
</dbReference>
<dbReference type="PROSITE" id="PS50005">
    <property type="entry name" value="TPR"/>
    <property type="match status" value="1"/>
</dbReference>
<keyword evidence="2" id="KW-0238">DNA-binding</keyword>
<organism evidence="6 7">
    <name type="scientific">Thermanaerothrix solaris</name>
    <dbReference type="NCBI Taxonomy" id="3058434"/>
    <lineage>
        <taxon>Bacteria</taxon>
        <taxon>Bacillati</taxon>
        <taxon>Chloroflexota</taxon>
        <taxon>Anaerolineae</taxon>
        <taxon>Anaerolineales</taxon>
        <taxon>Anaerolineaceae</taxon>
        <taxon>Thermanaerothrix</taxon>
    </lineage>
</organism>
<accession>A0ABU3NR66</accession>
<dbReference type="SMART" id="SM00421">
    <property type="entry name" value="HTH_LUXR"/>
    <property type="match status" value="1"/>
</dbReference>
<name>A0ABU3NR66_9CHLR</name>
<dbReference type="PANTHER" id="PTHR44688:SF16">
    <property type="entry name" value="DNA-BINDING TRANSCRIPTIONAL ACTIVATOR DEVR_DOSR"/>
    <property type="match status" value="1"/>
</dbReference>
<sequence length="954" mass="104775">MRYRFSGGVHLIPAAGGDAATPPSAVVIPLRRAKLRPPHLRHARLPRPHLVAQIHTGLQKGVVLLSAPPGFGKTTLLAEWASTWPHALAWLTLDADDNDPQLFLRYLVEALRQTGLTDLPPTPELWAYPSPEAAFENAFIALTNALETLTTPLAVVLDDYHLVTHPALHRAMADWIEDLPSHLHVLIATRHDPPFPLARWRGRGRLTELRAAELRLDRHETHAFLTQVMGLHLSEAEADPWYQRSEGWIAGLQLLALGRRTPAAATPPLPGGEDYVVDYLLEEVLANQPAEIQAFLLHTAILDTLTAPLCAAVSPQPMTESEAQALLHHLEHANLFLQPLDAEGRCYRYHPLFAEALRRRLRDLYPAATRAALHRRAAAWLDDHGDPQAAIQHALAGDDLTLVADLLARHGERLLKSGHLPFLLQTLRGLPEDALANEARLALLYATCLALALDLESAAAWASRAERHLRAHPAFTPDSLGPVWAVQSMIAALRGDGERALALARRALDVLPPEDAFSRSYVAFNQALQHALNAAFPQAEAAFNDAIALAQASGNWMLLMMAHCHLGEVQAARGRLSQALETFERALALTANLAHDPLGFRGDLHIEIGEILLKRNALTAAQTYLARGLALVQPWLPTSIALEGYLHLAHLRQSLGDLEGAQDALEQAHAMVHLTQSELDDRIVHLYRLRLSLLRGEWLPAWEWAQREGWLAGDGFNPAAVAEPPLLDSYIRLTLARLLIALGQAQRESALIDQAIRLLEALLPRLEQADFVEAQIEAHLLRALALDHRGEHKAALTALRCALALAEPEGFRRPFLDEGPPLLPLLGQVLATLRRRPADQALPSPAFIQHLMASFTPHATPAEATNSNPLKSPLASLQTHPSAATELGPVEILTPREREILRLVAQGYSNGEIALALCLALNTVKRHLNNIFLKLGVRTRTQAVARARDLGLLD</sequence>
<dbReference type="Pfam" id="PF25873">
    <property type="entry name" value="WHD_MalT"/>
    <property type="match status" value="1"/>
</dbReference>
<reference evidence="6 7" key="1">
    <citation type="submission" date="2023-07" db="EMBL/GenBank/DDBJ databases">
        <title>Novel species of Thermanaerothrix with wide hydrolytic capabilities.</title>
        <authorList>
            <person name="Zayulina K.S."/>
            <person name="Podosokorskaya O.A."/>
            <person name="Elcheninov A.G."/>
        </authorList>
    </citation>
    <scope>NUCLEOTIDE SEQUENCE [LARGE SCALE GENOMIC DNA]</scope>
    <source>
        <strain evidence="6 7">4228-RoL</strain>
    </source>
</reference>
<dbReference type="SMART" id="SM00028">
    <property type="entry name" value="TPR"/>
    <property type="match status" value="6"/>
</dbReference>
<dbReference type="PROSITE" id="PS00622">
    <property type="entry name" value="HTH_LUXR_1"/>
    <property type="match status" value="1"/>
</dbReference>
<keyword evidence="7" id="KW-1185">Reference proteome</keyword>
<dbReference type="PANTHER" id="PTHR44688">
    <property type="entry name" value="DNA-BINDING TRANSCRIPTIONAL ACTIVATOR DEVR_DOSR"/>
    <property type="match status" value="1"/>
</dbReference>
<keyword evidence="3" id="KW-0804">Transcription</keyword>
<keyword evidence="4" id="KW-0802">TPR repeat</keyword>
<dbReference type="InterPro" id="IPR041617">
    <property type="entry name" value="TPR_MalT"/>
</dbReference>
<dbReference type="Pfam" id="PF17874">
    <property type="entry name" value="TPR_MalT"/>
    <property type="match status" value="1"/>
</dbReference>
<dbReference type="InterPro" id="IPR011990">
    <property type="entry name" value="TPR-like_helical_dom_sf"/>
</dbReference>
<dbReference type="InterPro" id="IPR000792">
    <property type="entry name" value="Tscrpt_reg_LuxR_C"/>
</dbReference>
<dbReference type="EMBL" id="JAUHMF010000002">
    <property type="protein sequence ID" value="MDT8898341.1"/>
    <property type="molecule type" value="Genomic_DNA"/>
</dbReference>
<keyword evidence="1" id="KW-0805">Transcription regulation</keyword>
<dbReference type="Gene3D" id="1.25.40.10">
    <property type="entry name" value="Tetratricopeptide repeat domain"/>
    <property type="match status" value="1"/>
</dbReference>
<evidence type="ECO:0000256" key="1">
    <source>
        <dbReference type="ARBA" id="ARBA00023015"/>
    </source>
</evidence>
<dbReference type="SUPFAM" id="SSF52540">
    <property type="entry name" value="P-loop containing nucleoside triphosphate hydrolases"/>
    <property type="match status" value="1"/>
</dbReference>
<dbReference type="InterPro" id="IPR019734">
    <property type="entry name" value="TPR_rpt"/>
</dbReference>
<gene>
    <name evidence="6" type="ORF">QYE77_08680</name>
</gene>
<protein>
    <submittedName>
        <fullName evidence="6">LuxR C-terminal-related transcriptional regulator</fullName>
    </submittedName>
</protein>
<evidence type="ECO:0000313" key="6">
    <source>
        <dbReference type="EMBL" id="MDT8898341.1"/>
    </source>
</evidence>
<dbReference type="InterPro" id="IPR059106">
    <property type="entry name" value="WHD_MalT"/>
</dbReference>
<dbReference type="Gene3D" id="3.40.50.300">
    <property type="entry name" value="P-loop containing nucleotide triphosphate hydrolases"/>
    <property type="match status" value="1"/>
</dbReference>
<dbReference type="PROSITE" id="PS50043">
    <property type="entry name" value="HTH_LUXR_2"/>
    <property type="match status" value="1"/>
</dbReference>
<dbReference type="Pfam" id="PF00196">
    <property type="entry name" value="GerE"/>
    <property type="match status" value="1"/>
</dbReference>
<dbReference type="InterPro" id="IPR036388">
    <property type="entry name" value="WH-like_DNA-bd_sf"/>
</dbReference>
<dbReference type="CDD" id="cd06170">
    <property type="entry name" value="LuxR_C_like"/>
    <property type="match status" value="1"/>
</dbReference>
<evidence type="ECO:0000256" key="4">
    <source>
        <dbReference type="PROSITE-ProRule" id="PRU00339"/>
    </source>
</evidence>
<dbReference type="InterPro" id="IPR027417">
    <property type="entry name" value="P-loop_NTPase"/>
</dbReference>
<feature type="repeat" description="TPR" evidence="4">
    <location>
        <begin position="560"/>
        <end position="593"/>
    </location>
</feature>
<evidence type="ECO:0000256" key="2">
    <source>
        <dbReference type="ARBA" id="ARBA00023125"/>
    </source>
</evidence>
<evidence type="ECO:0000259" key="5">
    <source>
        <dbReference type="PROSITE" id="PS50043"/>
    </source>
</evidence>
<feature type="domain" description="HTH luxR-type" evidence="5">
    <location>
        <begin position="886"/>
        <end position="951"/>
    </location>
</feature>
<evidence type="ECO:0000256" key="3">
    <source>
        <dbReference type="ARBA" id="ARBA00023163"/>
    </source>
</evidence>
<dbReference type="SUPFAM" id="SSF48452">
    <property type="entry name" value="TPR-like"/>
    <property type="match status" value="1"/>
</dbReference>
<comment type="caution">
    <text evidence="6">The sequence shown here is derived from an EMBL/GenBank/DDBJ whole genome shotgun (WGS) entry which is preliminary data.</text>
</comment>
<dbReference type="RefSeq" id="WP_315625000.1">
    <property type="nucleotide sequence ID" value="NZ_JAUHMF010000002.1"/>
</dbReference>
<dbReference type="Proteomes" id="UP001254165">
    <property type="component" value="Unassembled WGS sequence"/>
</dbReference>
<proteinExistence type="predicted"/>
<dbReference type="InterPro" id="IPR016032">
    <property type="entry name" value="Sig_transdc_resp-reg_C-effctor"/>
</dbReference>
<dbReference type="SUPFAM" id="SSF46894">
    <property type="entry name" value="C-terminal effector domain of the bipartite response regulators"/>
    <property type="match status" value="1"/>
</dbReference>
<evidence type="ECO:0000313" key="7">
    <source>
        <dbReference type="Proteomes" id="UP001254165"/>
    </source>
</evidence>
<dbReference type="Gene3D" id="1.10.10.10">
    <property type="entry name" value="Winged helix-like DNA-binding domain superfamily/Winged helix DNA-binding domain"/>
    <property type="match status" value="1"/>
</dbReference>